<keyword evidence="2" id="KW-1185">Reference proteome</keyword>
<proteinExistence type="predicted"/>
<accession>A0A2N4U907</accession>
<dbReference type="RefSeq" id="WP_102071985.1">
    <property type="nucleotide sequence ID" value="NZ_PDNW01000001.1"/>
</dbReference>
<dbReference type="EMBL" id="PDNW01000001">
    <property type="protein sequence ID" value="PLC51497.1"/>
    <property type="molecule type" value="Genomic_DNA"/>
</dbReference>
<dbReference type="Gene3D" id="3.30.70.260">
    <property type="match status" value="1"/>
</dbReference>
<gene>
    <name evidence="1" type="ORF">CR159_00150</name>
</gene>
<evidence type="ECO:0000313" key="1">
    <source>
        <dbReference type="EMBL" id="PLC51497.1"/>
    </source>
</evidence>
<dbReference type="OrthoDB" id="8942629at2"/>
<dbReference type="AlphaFoldDB" id="A0A2N4U907"/>
<evidence type="ECO:0000313" key="2">
    <source>
        <dbReference type="Proteomes" id="UP000234190"/>
    </source>
</evidence>
<dbReference type="Proteomes" id="UP000234190">
    <property type="component" value="Unassembled WGS sequence"/>
</dbReference>
<protein>
    <submittedName>
        <fullName evidence="1">Uncharacterized protein</fullName>
    </submittedName>
</protein>
<reference evidence="1 2" key="1">
    <citation type="submission" date="2017-10" db="EMBL/GenBank/DDBJ databases">
        <title>Two draft genome sequences of Pusillimonas sp. strains isolated from a nitrate- and radionuclide-contaminated groundwater in Russia.</title>
        <authorList>
            <person name="Grouzdev D.S."/>
            <person name="Tourova T.P."/>
            <person name="Goeva M.A."/>
            <person name="Babich T.L."/>
            <person name="Sokolova D.S."/>
            <person name="Abdullin R."/>
            <person name="Poltaraus A.B."/>
            <person name="Toshchakov S.V."/>
            <person name="Nazina T.N."/>
        </authorList>
    </citation>
    <scope>NUCLEOTIDE SEQUENCE [LARGE SCALE GENOMIC DNA]</scope>
    <source>
        <strain evidence="1 2">JR1/69-3-13</strain>
    </source>
</reference>
<name>A0A2N4U907_9BURK</name>
<sequence>MRLFNLFLRRAGVQTAPVRVPSSVSRLTVVCPRHILADVRKQIYQDFEAAGLSVANLLVDHAPQQGMATACVTVNCPPELRSVLMSQARQISAYPGVQRVQWGDRRHIALN</sequence>
<comment type="caution">
    <text evidence="1">The sequence shown here is derived from an EMBL/GenBank/DDBJ whole genome shotgun (WGS) entry which is preliminary data.</text>
</comment>
<organism evidence="1 2">
    <name type="scientific">Pollutimonas subterranea</name>
    <dbReference type="NCBI Taxonomy" id="2045210"/>
    <lineage>
        <taxon>Bacteria</taxon>
        <taxon>Pseudomonadati</taxon>
        <taxon>Pseudomonadota</taxon>
        <taxon>Betaproteobacteria</taxon>
        <taxon>Burkholderiales</taxon>
        <taxon>Alcaligenaceae</taxon>
        <taxon>Pollutimonas</taxon>
    </lineage>
</organism>